<sequence length="537" mass="57078">MGVVSSNFKATVTFGGVVSNSFKSSSKTLTEGITDAEMAVARLTKKQEALAQKIKKGTLAGKDVSRLKREYTELGKSIEEANRDAEQLNRTLRIRQVLTAPLRGAAGIGKAGLGAAMSGAGPLFGVATGLVGGALAINATTAEQAGVAKGYGVSLNKFKAWDAVGKQIGMNGEAFGDLAEELSNKIGEFKALGEQSSVSDAFTGLGITSSSLTGKTNEEQMALILNRALEVKDEQVARSMIDMVLGGEGNKILAYMKMSGKTYEELMSAQEKYILTTKKGEEGAVRGQMAMSSMWTALSSAAQEVIGTLAGDLAPSITKYADEFSSWFRTGGKDILVEGISGFATSISDFWESQLKPVLSALWRGLQVLADFIGEYFADYETKFQKANNLTEVGGAAVEEGERLAEKQGINWLDTDEFVQNFAKKETARWQAAQITKQSAQQTGMGTAYENYDLNGQERSQKAADSTLLNILNEANASKNAERGMPTLQQFPFNITVQAASGDDAMTIGKKVGEAAMNVFKLSLGDSGIMTPATLGG</sequence>
<comment type="caution">
    <text evidence="2">The sequence shown here is derived from an EMBL/GenBank/DDBJ whole genome shotgun (WGS) entry which is preliminary data.</text>
</comment>
<accession>A0ABX2W765</accession>
<protein>
    <recommendedName>
        <fullName evidence="4">Phage tail length tape-measure protein</fullName>
    </recommendedName>
</protein>
<gene>
    <name evidence="2" type="ORF">M976_02895</name>
</gene>
<organism evidence="2 3">
    <name type="scientific">Buttiauxella ferragutiae ATCC 51602</name>
    <dbReference type="NCBI Taxonomy" id="1354252"/>
    <lineage>
        <taxon>Bacteria</taxon>
        <taxon>Pseudomonadati</taxon>
        <taxon>Pseudomonadota</taxon>
        <taxon>Gammaproteobacteria</taxon>
        <taxon>Enterobacterales</taxon>
        <taxon>Enterobacteriaceae</taxon>
        <taxon>Buttiauxella</taxon>
    </lineage>
</organism>
<evidence type="ECO:0000256" key="1">
    <source>
        <dbReference type="SAM" id="Coils"/>
    </source>
</evidence>
<keyword evidence="1" id="KW-0175">Coiled coil</keyword>
<evidence type="ECO:0008006" key="4">
    <source>
        <dbReference type="Google" id="ProtNLM"/>
    </source>
</evidence>
<keyword evidence="3" id="KW-1185">Reference proteome</keyword>
<evidence type="ECO:0000313" key="2">
    <source>
        <dbReference type="EMBL" id="OAT26734.1"/>
    </source>
</evidence>
<name>A0ABX2W765_9ENTR</name>
<proteinExistence type="predicted"/>
<evidence type="ECO:0000313" key="3">
    <source>
        <dbReference type="Proteomes" id="UP000078407"/>
    </source>
</evidence>
<dbReference type="Proteomes" id="UP000078407">
    <property type="component" value="Unassembled WGS sequence"/>
</dbReference>
<feature type="coiled-coil region" evidence="1">
    <location>
        <begin position="33"/>
        <end position="91"/>
    </location>
</feature>
<dbReference type="RefSeq" id="WP_064545992.1">
    <property type="nucleotide sequence ID" value="NZ_LXEQ01000045.1"/>
</dbReference>
<dbReference type="EMBL" id="LXEQ01000045">
    <property type="protein sequence ID" value="OAT26734.1"/>
    <property type="molecule type" value="Genomic_DNA"/>
</dbReference>
<reference evidence="2 3" key="1">
    <citation type="submission" date="2016-04" db="EMBL/GenBank/DDBJ databases">
        <title>ATOL: Assembling a taxonomically balanced genome-scale reconstruction of the evolutionary history of the Enterobacteriaceae.</title>
        <authorList>
            <person name="Plunkett G.III."/>
            <person name="Neeno-Eckwall E.C."/>
            <person name="Glasner J.D."/>
            <person name="Perna N.T."/>
        </authorList>
    </citation>
    <scope>NUCLEOTIDE SEQUENCE [LARGE SCALE GENOMIC DNA]</scope>
    <source>
        <strain evidence="2 3">ATCC 51602</strain>
    </source>
</reference>